<accession>A0AC34QL57</accession>
<evidence type="ECO:0000313" key="2">
    <source>
        <dbReference type="WBParaSite" id="JU765_v2.g17241.t1"/>
    </source>
</evidence>
<proteinExistence type="predicted"/>
<sequence>MTGVIAGQLNPKNKDAIDWHPKGLIGYGCHTILTIVDVETCKVVQTLFGHEKTINLLQFGLQEGFEDDPYNVKCVTSDVGGRIIVWNVFQGKKGTSFQRPGDEVCQMQWYTQYGIYSELLLTLHNSNSLVLWNTKNGDKMWILNFSTKLYSLVIDPKNYSNIAFSATNSVIFLKNVQPNDTPLLSDSNLQTICFAPESSSNLVDGNSIVQLSYHGAYEDLLFVAFQLKVLLIHAESKQIISTVNTENMFPLCKILPCSERDAFYLIHSNGVISFWQASLINHRDHFNAELTYDQTSFNDAQRLFSKHRVFGAALCPATESTIALIFNSGKLVFFQMSQEDQISVVPYRIQTLSDLTSSKTHHLDELCFVQSGIVPSLGTNATTVRIRPMDKVQTSQEQFGGKNLAAIGNSIGQIQFVDVLTGKLEKELNVHNCAVKCLEWVGPDMIISAAYSSSITANGTVRNDLVLTHILTGAKKRIRPETDESPIQLLRVSYYQRYLAIGFRNDPLEIWDLFSQRMLRRMSKKCPIIVDMAWSGKHHGKKVPETDDAFQLVRENLVVLDNDNHLYHVIVKGLHVRDGKEVNTQWKSGSPPIRCMAWKDDLLAFGDVNGYLRIWDLSKKTFNQVSSQALSGAIIRCVFTKLFGDATIAVQYSKGIVLFDAICLKPSPNMLVTESILLDADMFGVTPVCISSEGIFRFTAAMTRNNTISEVEIPQLLRPTTVKKIFDLAQDGSSVNLEDSDPEMLHYLKSRLEKQSDPVLRQIIAAKLNGNFPTTRILQIKDSFKSNRELPPSLLMFWNPRAYTRYAKQLTKVLLGSYKTTEQLDFAVEKAVILGKQDWAKYALLNSEIAIPSDIYRLNAFKGCLLNSTFDAEEPRCFIKMVATNLIAQNHISDGMVLLFLIQQGADACRFLASNGQWLPSIRYSKLSQSMEDTEQLMLKWADLLSNDSNQILKTFSAMLLANLGYWQKSMDLLTQKDDSFIQRFHVN</sequence>
<dbReference type="WBParaSite" id="JU765_v2.g17241.t1">
    <property type="protein sequence ID" value="JU765_v2.g17241.t1"/>
    <property type="gene ID" value="JU765_v2.g17241"/>
</dbReference>
<name>A0AC34QL57_9BILA</name>
<dbReference type="Proteomes" id="UP000887576">
    <property type="component" value="Unplaced"/>
</dbReference>
<organism evidence="1 2">
    <name type="scientific">Panagrolaimus sp. JU765</name>
    <dbReference type="NCBI Taxonomy" id="591449"/>
    <lineage>
        <taxon>Eukaryota</taxon>
        <taxon>Metazoa</taxon>
        <taxon>Ecdysozoa</taxon>
        <taxon>Nematoda</taxon>
        <taxon>Chromadorea</taxon>
        <taxon>Rhabditida</taxon>
        <taxon>Tylenchina</taxon>
        <taxon>Panagrolaimomorpha</taxon>
        <taxon>Panagrolaimoidea</taxon>
        <taxon>Panagrolaimidae</taxon>
        <taxon>Panagrolaimus</taxon>
    </lineage>
</organism>
<evidence type="ECO:0000313" key="1">
    <source>
        <dbReference type="Proteomes" id="UP000887576"/>
    </source>
</evidence>
<protein>
    <submittedName>
        <fullName evidence="2">WD repeat-containing protein 11</fullName>
    </submittedName>
</protein>
<reference evidence="2" key="1">
    <citation type="submission" date="2022-11" db="UniProtKB">
        <authorList>
            <consortium name="WormBaseParasite"/>
        </authorList>
    </citation>
    <scope>IDENTIFICATION</scope>
</reference>